<protein>
    <submittedName>
        <fullName evidence="2">Uncharacterized protein</fullName>
    </submittedName>
</protein>
<comment type="caution">
    <text evidence="2">The sequence shown here is derived from an EMBL/GenBank/DDBJ whole genome shotgun (WGS) entry which is preliminary data.</text>
</comment>
<proteinExistence type="predicted"/>
<keyword evidence="1" id="KW-0472">Membrane</keyword>
<keyword evidence="3" id="KW-1185">Reference proteome</keyword>
<reference evidence="2 3" key="1">
    <citation type="submission" date="2020-02" db="EMBL/GenBank/DDBJ databases">
        <title>Draft genome sequence of two Spirosoma agri KCTC 52727 and Spirosoma terrae KCTC 52035.</title>
        <authorList>
            <person name="Rojas J."/>
            <person name="Ambika Manirajan B."/>
            <person name="Ratering S."/>
            <person name="Suarez C."/>
            <person name="Schnell S."/>
        </authorList>
    </citation>
    <scope>NUCLEOTIDE SEQUENCE [LARGE SCALE GENOMIC DNA]</scope>
    <source>
        <strain evidence="2 3">KCTC 52727</strain>
    </source>
</reference>
<evidence type="ECO:0000313" key="2">
    <source>
        <dbReference type="EMBL" id="NEU70836.1"/>
    </source>
</evidence>
<evidence type="ECO:0000313" key="3">
    <source>
        <dbReference type="Proteomes" id="UP000477386"/>
    </source>
</evidence>
<evidence type="ECO:0000256" key="1">
    <source>
        <dbReference type="SAM" id="Phobius"/>
    </source>
</evidence>
<keyword evidence="1" id="KW-0812">Transmembrane</keyword>
<keyword evidence="1" id="KW-1133">Transmembrane helix</keyword>
<gene>
    <name evidence="2" type="ORF">GK091_28485</name>
</gene>
<dbReference type="RefSeq" id="WP_164044149.1">
    <property type="nucleotide sequence ID" value="NZ_JAAGNZ010000010.1"/>
</dbReference>
<accession>A0A6M0IRF2</accession>
<feature type="transmembrane region" description="Helical" evidence="1">
    <location>
        <begin position="92"/>
        <end position="111"/>
    </location>
</feature>
<dbReference type="AlphaFoldDB" id="A0A6M0IRF2"/>
<name>A0A6M0IRF2_9BACT</name>
<sequence length="124" mass="13341">MNEDKVARGLGWFSIGLGLVEMLAPRPLARVLGTPHTGIIRVFGLREFVAGVGILAPNKPAPPWLWARVGGDALNMGALGLTYQNNAATRKAVGVSLVAVVAIATLDLWCARQLKPYKWPIDQQ</sequence>
<organism evidence="2 3">
    <name type="scientific">Spirosoma agri</name>
    <dbReference type="NCBI Taxonomy" id="1987381"/>
    <lineage>
        <taxon>Bacteria</taxon>
        <taxon>Pseudomonadati</taxon>
        <taxon>Bacteroidota</taxon>
        <taxon>Cytophagia</taxon>
        <taxon>Cytophagales</taxon>
        <taxon>Cytophagaceae</taxon>
        <taxon>Spirosoma</taxon>
    </lineage>
</organism>
<dbReference type="Proteomes" id="UP000477386">
    <property type="component" value="Unassembled WGS sequence"/>
</dbReference>
<dbReference type="EMBL" id="JAAGNZ010000010">
    <property type="protein sequence ID" value="NEU70836.1"/>
    <property type="molecule type" value="Genomic_DNA"/>
</dbReference>